<organism evidence="1 2">
    <name type="scientific">Jatropha curcas</name>
    <name type="common">Barbados nut</name>
    <dbReference type="NCBI Taxonomy" id="180498"/>
    <lineage>
        <taxon>Eukaryota</taxon>
        <taxon>Viridiplantae</taxon>
        <taxon>Streptophyta</taxon>
        <taxon>Embryophyta</taxon>
        <taxon>Tracheophyta</taxon>
        <taxon>Spermatophyta</taxon>
        <taxon>Magnoliopsida</taxon>
        <taxon>eudicotyledons</taxon>
        <taxon>Gunneridae</taxon>
        <taxon>Pentapetalae</taxon>
        <taxon>rosids</taxon>
        <taxon>fabids</taxon>
        <taxon>Malpighiales</taxon>
        <taxon>Euphorbiaceae</taxon>
        <taxon>Crotonoideae</taxon>
        <taxon>Jatropheae</taxon>
        <taxon>Jatropha</taxon>
    </lineage>
</organism>
<dbReference type="EMBL" id="KK914230">
    <property type="protein sequence ID" value="KDP45535.1"/>
    <property type="molecule type" value="Genomic_DNA"/>
</dbReference>
<dbReference type="Proteomes" id="UP000027138">
    <property type="component" value="Unassembled WGS sequence"/>
</dbReference>
<evidence type="ECO:0000313" key="2">
    <source>
        <dbReference type="Proteomes" id="UP000027138"/>
    </source>
</evidence>
<name>A0A067LLA9_JATCU</name>
<evidence type="ECO:0008006" key="3">
    <source>
        <dbReference type="Google" id="ProtNLM"/>
    </source>
</evidence>
<reference evidence="1 2" key="1">
    <citation type="journal article" date="2014" name="PLoS ONE">
        <title>Global Analysis of Gene Expression Profiles in Physic Nut (Jatropha curcas L.) Seedlings Exposed to Salt Stress.</title>
        <authorList>
            <person name="Zhang L."/>
            <person name="Zhang C."/>
            <person name="Wu P."/>
            <person name="Chen Y."/>
            <person name="Li M."/>
            <person name="Jiang H."/>
            <person name="Wu G."/>
        </authorList>
    </citation>
    <scope>NUCLEOTIDE SEQUENCE [LARGE SCALE GENOMIC DNA]</scope>
    <source>
        <strain evidence="2">cv. GZQX0401</strain>
        <tissue evidence="1">Young leaves</tissue>
    </source>
</reference>
<keyword evidence="2" id="KW-1185">Reference proteome</keyword>
<gene>
    <name evidence="1" type="ORF">JCGZ_18772</name>
</gene>
<sequence length="319" mass="37136">MAVSSFVQSIPDDLWQIPPMDQLVWLKYFKDLKPDHGFLSWLVTHFNPNTMVFRFEDSEVTPTYEEMCAVMDHHPEQDETLALPPGPRYDLAEILALCPVYLPDGINTDQGLPLEPFLSRVLYMDIDPSWIRACCFLLLNVYAMKNRRPGIGDFQLLTVVHDMQLYHRTVFMMIMGETMCWVRDISLHITNFNVHHRGCPMLLQALQAWALDKLSLILPVPARLIPTYGLANFRSRSRGHFDFGDNPIIWWTCPWWRIGMVTTGSMNLNYVLYASLDCSMAYFPDRISRQYGMIHRIPRIHNFERGLMTPHLLTNLADR</sequence>
<accession>A0A067LLA9</accession>
<dbReference type="AlphaFoldDB" id="A0A067LLA9"/>
<protein>
    <recommendedName>
        <fullName evidence="3">Aminotransferase-like plant mobile domain-containing protein</fullName>
    </recommendedName>
</protein>
<proteinExistence type="predicted"/>
<evidence type="ECO:0000313" key="1">
    <source>
        <dbReference type="EMBL" id="KDP45535.1"/>
    </source>
</evidence>